<evidence type="ECO:0000256" key="1">
    <source>
        <dbReference type="SAM" id="Phobius"/>
    </source>
</evidence>
<feature type="transmembrane region" description="Helical" evidence="1">
    <location>
        <begin position="12"/>
        <end position="30"/>
    </location>
</feature>
<name>A0A652KJY4_9ACTN</name>
<accession>A0A652KJY4</accession>
<evidence type="ECO:0000313" key="2">
    <source>
        <dbReference type="EMBL" id="TXS23844.1"/>
    </source>
</evidence>
<organism evidence="2">
    <name type="scientific">Streptomyces sp. gb1(2016)</name>
    <dbReference type="NCBI Taxonomy" id="1828321"/>
    <lineage>
        <taxon>Bacteria</taxon>
        <taxon>Bacillati</taxon>
        <taxon>Actinomycetota</taxon>
        <taxon>Actinomycetes</taxon>
        <taxon>Kitasatosporales</taxon>
        <taxon>Streptomycetaceae</taxon>
        <taxon>Streptomyces</taxon>
    </lineage>
</organism>
<sequence length="162" mass="16767">MDTTPGQLSSWTAAGWSVALAGLGALTGFVWDGPFLAFACALSLGGGAALGAVLFRRRMAETIREGQGMAAARGYADGIGDMVVLGISAYEASVFPLAGSGAVDPAERAARREAAYRLTAAEGLPHPVREAAAAALEAIDEARDDEARTSLVYLMKAVHEQR</sequence>
<proteinExistence type="predicted"/>
<keyword evidence="1" id="KW-0472">Membrane</keyword>
<feature type="transmembrane region" description="Helical" evidence="1">
    <location>
        <begin position="36"/>
        <end position="55"/>
    </location>
</feature>
<dbReference type="RefSeq" id="WP_147984867.1">
    <property type="nucleotide sequence ID" value="NZ_RDBM01000037.1"/>
</dbReference>
<dbReference type="AlphaFoldDB" id="A0A652KJY4"/>
<reference evidence="2" key="1">
    <citation type="submission" date="2018-10" db="EMBL/GenBank/DDBJ databases">
        <authorList>
            <person name="Hariharan J."/>
            <person name="Choudoir M.J."/>
            <person name="Diebold P."/>
            <person name="Panke-Buisse K."/>
            <person name="Campbell A.N."/>
            <person name="Buckley D.H."/>
        </authorList>
    </citation>
    <scope>NUCLEOTIDE SEQUENCE</scope>
    <source>
        <strain evidence="2">Gb1</strain>
    </source>
</reference>
<gene>
    <name evidence="2" type="ORF">EAO74_25235</name>
</gene>
<keyword evidence="1" id="KW-0812">Transmembrane</keyword>
<comment type="caution">
    <text evidence="2">The sequence shown here is derived from an EMBL/GenBank/DDBJ whole genome shotgun (WGS) entry which is preliminary data.</text>
</comment>
<keyword evidence="1" id="KW-1133">Transmembrane helix</keyword>
<dbReference type="EMBL" id="RDBM01000037">
    <property type="protein sequence ID" value="TXS23844.1"/>
    <property type="molecule type" value="Genomic_DNA"/>
</dbReference>
<protein>
    <submittedName>
        <fullName evidence="2">Uncharacterized protein</fullName>
    </submittedName>
</protein>